<dbReference type="PANTHER" id="PTHR30529:SF1">
    <property type="entry name" value="CYTOCHROME B561 HOMOLOG 2"/>
    <property type="match status" value="1"/>
</dbReference>
<sequence length="200" mass="22603">MSTHAANLASEPPQTEMPLRYTRTAMVLHWLIALLIICNVVLGLTAESFPDSWVRPIVDTHKSIGITVLGLVLLRILWRVSHRPPPLPKAFPKWEHMAAHIAHFLLYLLMIGLPLSGWLHDSAWKDAATHPMHLFGVIPWPRVGFVMHLDPVLKESLHDRFGALHAWLGYALYALLAMHVGGALKHQWIDKKSVITRMVP</sequence>
<evidence type="ECO:0000256" key="12">
    <source>
        <dbReference type="ARBA" id="ARBA00037975"/>
    </source>
</evidence>
<dbReference type="RefSeq" id="WP_062081461.1">
    <property type="nucleotide sequence ID" value="NZ_FCOK02000002.1"/>
</dbReference>
<dbReference type="SUPFAM" id="SSF81342">
    <property type="entry name" value="Transmembrane di-heme cytochromes"/>
    <property type="match status" value="1"/>
</dbReference>
<comment type="cofactor">
    <cofactor evidence="1">
        <name>heme b</name>
        <dbReference type="ChEBI" id="CHEBI:60344"/>
    </cofactor>
</comment>
<keyword evidence="3" id="KW-0813">Transport</keyword>
<dbReference type="GO" id="GO:0022904">
    <property type="term" value="P:respiratory electron transport chain"/>
    <property type="evidence" value="ECO:0007669"/>
    <property type="project" value="InterPro"/>
</dbReference>
<evidence type="ECO:0000256" key="13">
    <source>
        <dbReference type="SAM" id="Phobius"/>
    </source>
</evidence>
<dbReference type="InterPro" id="IPR016174">
    <property type="entry name" value="Di-haem_cyt_TM"/>
</dbReference>
<dbReference type="PANTHER" id="PTHR30529">
    <property type="entry name" value="CYTOCHROME B561"/>
    <property type="match status" value="1"/>
</dbReference>
<evidence type="ECO:0000256" key="4">
    <source>
        <dbReference type="ARBA" id="ARBA00022475"/>
    </source>
</evidence>
<evidence type="ECO:0000256" key="1">
    <source>
        <dbReference type="ARBA" id="ARBA00001970"/>
    </source>
</evidence>
<feature type="domain" description="Cytochrome b561 bacterial/Ni-hydrogenase" evidence="14">
    <location>
        <begin position="20"/>
        <end position="200"/>
    </location>
</feature>
<feature type="transmembrane region" description="Helical" evidence="13">
    <location>
        <begin position="101"/>
        <end position="119"/>
    </location>
</feature>
<evidence type="ECO:0000256" key="6">
    <source>
        <dbReference type="ARBA" id="ARBA00022692"/>
    </source>
</evidence>
<evidence type="ECO:0000256" key="2">
    <source>
        <dbReference type="ARBA" id="ARBA00004651"/>
    </source>
</evidence>
<dbReference type="EMBL" id="FCOK02000002">
    <property type="protein sequence ID" value="SAL12256.1"/>
    <property type="molecule type" value="Genomic_DNA"/>
</dbReference>
<protein>
    <submittedName>
        <fullName evidence="15">Cytochrome B561</fullName>
    </submittedName>
</protein>
<evidence type="ECO:0000256" key="3">
    <source>
        <dbReference type="ARBA" id="ARBA00022448"/>
    </source>
</evidence>
<evidence type="ECO:0000256" key="9">
    <source>
        <dbReference type="ARBA" id="ARBA00022989"/>
    </source>
</evidence>
<keyword evidence="6 13" id="KW-0812">Transmembrane</keyword>
<dbReference type="GO" id="GO:0005886">
    <property type="term" value="C:plasma membrane"/>
    <property type="evidence" value="ECO:0007669"/>
    <property type="project" value="UniProtKB-SubCell"/>
</dbReference>
<dbReference type="GO" id="GO:0020037">
    <property type="term" value="F:heme binding"/>
    <property type="evidence" value="ECO:0007669"/>
    <property type="project" value="TreeGrafter"/>
</dbReference>
<keyword evidence="9 13" id="KW-1133">Transmembrane helix</keyword>
<keyword evidence="5" id="KW-0349">Heme</keyword>
<dbReference type="InterPro" id="IPR052168">
    <property type="entry name" value="Cytochrome_b561_oxidase"/>
</dbReference>
<organism evidence="15 16">
    <name type="scientific">Caballeronia udeis</name>
    <dbReference type="NCBI Taxonomy" id="1232866"/>
    <lineage>
        <taxon>Bacteria</taxon>
        <taxon>Pseudomonadati</taxon>
        <taxon>Pseudomonadota</taxon>
        <taxon>Betaproteobacteria</taxon>
        <taxon>Burkholderiales</taxon>
        <taxon>Burkholderiaceae</taxon>
        <taxon>Caballeronia</taxon>
    </lineage>
</organism>
<feature type="transmembrane region" description="Helical" evidence="13">
    <location>
        <begin position="64"/>
        <end position="80"/>
    </location>
</feature>
<dbReference type="GO" id="GO:0009055">
    <property type="term" value="F:electron transfer activity"/>
    <property type="evidence" value="ECO:0007669"/>
    <property type="project" value="InterPro"/>
</dbReference>
<accession>A0A158EXJ2</accession>
<keyword evidence="7" id="KW-0479">Metal-binding</keyword>
<proteinExistence type="inferred from homology"/>
<dbReference type="Proteomes" id="UP000054683">
    <property type="component" value="Unassembled WGS sequence"/>
</dbReference>
<evidence type="ECO:0000256" key="7">
    <source>
        <dbReference type="ARBA" id="ARBA00022723"/>
    </source>
</evidence>
<reference evidence="15 16" key="1">
    <citation type="submission" date="2016-01" db="EMBL/GenBank/DDBJ databases">
        <authorList>
            <person name="Oliw E.H."/>
        </authorList>
    </citation>
    <scope>NUCLEOTIDE SEQUENCE [LARGE SCALE GENOMIC DNA]</scope>
    <source>
        <strain evidence="15">LMG 27134</strain>
    </source>
</reference>
<gene>
    <name evidence="15" type="ORF">AWB69_00356</name>
</gene>
<feature type="transmembrane region" description="Helical" evidence="13">
    <location>
        <begin position="164"/>
        <end position="184"/>
    </location>
</feature>
<dbReference type="Gene3D" id="1.20.120.1770">
    <property type="match status" value="1"/>
</dbReference>
<dbReference type="InterPro" id="IPR011577">
    <property type="entry name" value="Cyt_b561_bac/Ni-Hgenase"/>
</dbReference>
<evidence type="ECO:0000256" key="5">
    <source>
        <dbReference type="ARBA" id="ARBA00022617"/>
    </source>
</evidence>
<comment type="similarity">
    <text evidence="12">Belongs to the cytochrome b561 family.</text>
</comment>
<evidence type="ECO:0000313" key="15">
    <source>
        <dbReference type="EMBL" id="SAL12256.1"/>
    </source>
</evidence>
<keyword evidence="4" id="KW-1003">Cell membrane</keyword>
<name>A0A158EXJ2_9BURK</name>
<evidence type="ECO:0000256" key="8">
    <source>
        <dbReference type="ARBA" id="ARBA00022982"/>
    </source>
</evidence>
<evidence type="ECO:0000259" key="14">
    <source>
        <dbReference type="Pfam" id="PF01292"/>
    </source>
</evidence>
<dbReference type="AlphaFoldDB" id="A0A158EXJ2"/>
<dbReference type="GO" id="GO:0046872">
    <property type="term" value="F:metal ion binding"/>
    <property type="evidence" value="ECO:0007669"/>
    <property type="project" value="UniProtKB-KW"/>
</dbReference>
<feature type="transmembrane region" description="Helical" evidence="13">
    <location>
        <begin position="27"/>
        <end position="44"/>
    </location>
</feature>
<keyword evidence="11 13" id="KW-0472">Membrane</keyword>
<evidence type="ECO:0000256" key="10">
    <source>
        <dbReference type="ARBA" id="ARBA00023004"/>
    </source>
</evidence>
<keyword evidence="10" id="KW-0408">Iron</keyword>
<comment type="subcellular location">
    <subcellularLocation>
        <location evidence="2">Cell membrane</location>
        <topology evidence="2">Multi-pass membrane protein</topology>
    </subcellularLocation>
</comment>
<evidence type="ECO:0000256" key="11">
    <source>
        <dbReference type="ARBA" id="ARBA00023136"/>
    </source>
</evidence>
<dbReference type="Pfam" id="PF01292">
    <property type="entry name" value="Ni_hydr_CYTB"/>
    <property type="match status" value="1"/>
</dbReference>
<dbReference type="OrthoDB" id="8536275at2"/>
<evidence type="ECO:0000313" key="16">
    <source>
        <dbReference type="Proteomes" id="UP000054683"/>
    </source>
</evidence>
<keyword evidence="8" id="KW-0249">Electron transport</keyword>